<comment type="caution">
    <text evidence="1">The sequence shown here is derived from an EMBL/GenBank/DDBJ whole genome shotgun (WGS) entry which is preliminary data.</text>
</comment>
<name>A0A0F9C4V1_9ZZZZ</name>
<feature type="non-terminal residue" evidence="1">
    <location>
        <position position="32"/>
    </location>
</feature>
<dbReference type="AlphaFoldDB" id="A0A0F9C4V1"/>
<protein>
    <submittedName>
        <fullName evidence="1">Uncharacterized protein</fullName>
    </submittedName>
</protein>
<reference evidence="1" key="1">
    <citation type="journal article" date="2015" name="Nature">
        <title>Complex archaea that bridge the gap between prokaryotes and eukaryotes.</title>
        <authorList>
            <person name="Spang A."/>
            <person name="Saw J.H."/>
            <person name="Jorgensen S.L."/>
            <person name="Zaremba-Niedzwiedzka K."/>
            <person name="Martijn J."/>
            <person name="Lind A.E."/>
            <person name="van Eijk R."/>
            <person name="Schleper C."/>
            <person name="Guy L."/>
            <person name="Ettema T.J."/>
        </authorList>
    </citation>
    <scope>NUCLEOTIDE SEQUENCE</scope>
</reference>
<accession>A0A0F9C4V1</accession>
<gene>
    <name evidence="1" type="ORF">LCGC14_2710220</name>
</gene>
<organism evidence="1">
    <name type="scientific">marine sediment metagenome</name>
    <dbReference type="NCBI Taxonomy" id="412755"/>
    <lineage>
        <taxon>unclassified sequences</taxon>
        <taxon>metagenomes</taxon>
        <taxon>ecological metagenomes</taxon>
    </lineage>
</organism>
<evidence type="ECO:0000313" key="1">
    <source>
        <dbReference type="EMBL" id="KKK91711.1"/>
    </source>
</evidence>
<sequence length="32" mass="3581">MTKDLTAQENEFAALIVKGWGQFDAFKETHPG</sequence>
<proteinExistence type="predicted"/>
<dbReference type="EMBL" id="LAZR01048532">
    <property type="protein sequence ID" value="KKK91711.1"/>
    <property type="molecule type" value="Genomic_DNA"/>
</dbReference>